<keyword evidence="1" id="KW-1003">Cell membrane</keyword>
<dbReference type="Pfam" id="PF07457">
    <property type="entry name" value="DUF1516"/>
    <property type="match status" value="1"/>
</dbReference>
<keyword evidence="9" id="KW-1185">Reference proteome</keyword>
<evidence type="ECO:0000256" key="5">
    <source>
        <dbReference type="SAM" id="Phobius"/>
    </source>
</evidence>
<evidence type="ECO:0000313" key="8">
    <source>
        <dbReference type="EMBL" id="RMW51283.1"/>
    </source>
</evidence>
<evidence type="ECO:0000313" key="6">
    <source>
        <dbReference type="EMBL" id="PRO91607.1"/>
    </source>
</evidence>
<name>A0A2S9W486_LACPE</name>
<keyword evidence="2 5" id="KW-0812">Transmembrane</keyword>
<sequence>MLKLDMNCKCGGGFTMYLFGHIFGWLWLMVTVTLGLSRHSIKAANRYLILSRLGYLLIIITGVVLATKTFGGNWWLTLIKAVLGLGTIGLVEITFARKQESHLNRGLLTLLVSCTVITIVCGALLHWQLTGHLI</sequence>
<reference evidence="10 11" key="2">
    <citation type="submission" date="2018-10" db="EMBL/GenBank/DDBJ databases">
        <title>Genome sequences of five Lactobacillus pentosus strains isolated from brines of traditionally fermented spanish-style green table olives and differences between them.</title>
        <authorList>
            <person name="Jimenez Diaz R."/>
        </authorList>
    </citation>
    <scope>NUCLEOTIDE SEQUENCE [LARGE SCALE GENOMIC DNA]</scope>
    <source>
        <strain evidence="7 10">IG10</strain>
        <strain evidence="8 11">IG8</strain>
    </source>
</reference>
<evidence type="ECO:0000313" key="10">
    <source>
        <dbReference type="Proteomes" id="UP000276249"/>
    </source>
</evidence>
<dbReference type="NCBIfam" id="NF010199">
    <property type="entry name" value="PRK13673.1-6"/>
    <property type="match status" value="1"/>
</dbReference>
<evidence type="ECO:0000256" key="1">
    <source>
        <dbReference type="ARBA" id="ARBA00022475"/>
    </source>
</evidence>
<dbReference type="EMBL" id="RDCL01000096">
    <property type="protein sequence ID" value="RMW51283.1"/>
    <property type="molecule type" value="Genomic_DNA"/>
</dbReference>
<dbReference type="Proteomes" id="UP000281061">
    <property type="component" value="Unassembled WGS sequence"/>
</dbReference>
<accession>A0A2S9W486</accession>
<keyword evidence="4 5" id="KW-0472">Membrane</keyword>
<reference evidence="6 9" key="1">
    <citation type="submission" date="2018-03" db="EMBL/GenBank/DDBJ databases">
        <title>Draft Genome Sequences of six Lactobacillus pentosus Strains Isolated from Brines of Traditionally Fermented Spanish-Style Green Table Olives.</title>
        <authorList>
            <person name="Calero-Delgado B."/>
            <person name="Martin-Platero A.M."/>
            <person name="Perez-Pulido A.J."/>
            <person name="Benitez-Cabello A."/>
            <person name="Casimiro-Soriguer C.S."/>
            <person name="Martinez-Bueno M."/>
            <person name="Arroyo-Lopez F.N."/>
            <person name="Rodriguez-Gomez F."/>
            <person name="Bautista-Gallego J."/>
            <person name="Garrido-Fernandez A."/>
            <person name="Jimenez-Diaz R."/>
        </authorList>
    </citation>
    <scope>NUCLEOTIDE SEQUENCE [LARGE SCALE GENOMIC DNA]</scope>
    <source>
        <strain evidence="6 9">IG2</strain>
    </source>
</reference>
<dbReference type="Proteomes" id="UP000276249">
    <property type="component" value="Unassembled WGS sequence"/>
</dbReference>
<feature type="transmembrane region" description="Helical" evidence="5">
    <location>
        <begin position="73"/>
        <end position="95"/>
    </location>
</feature>
<proteinExistence type="predicted"/>
<evidence type="ECO:0000256" key="4">
    <source>
        <dbReference type="ARBA" id="ARBA00023136"/>
    </source>
</evidence>
<evidence type="ECO:0000313" key="11">
    <source>
        <dbReference type="Proteomes" id="UP000281061"/>
    </source>
</evidence>
<evidence type="ECO:0000256" key="2">
    <source>
        <dbReference type="ARBA" id="ARBA00022692"/>
    </source>
</evidence>
<dbReference type="EMBL" id="RDCJ01000104">
    <property type="protein sequence ID" value="RMW45168.1"/>
    <property type="molecule type" value="Genomic_DNA"/>
</dbReference>
<gene>
    <name evidence="6" type="ORF">C6Y08_16045</name>
    <name evidence="8" type="ORF">D6U17_16550</name>
    <name evidence="7" type="ORF">D6U18_12485</name>
</gene>
<dbReference type="EMBL" id="PVOB01000278">
    <property type="protein sequence ID" value="PRO91607.1"/>
    <property type="molecule type" value="Genomic_DNA"/>
</dbReference>
<evidence type="ECO:0000313" key="9">
    <source>
        <dbReference type="Proteomes" id="UP000238378"/>
    </source>
</evidence>
<feature type="transmembrane region" description="Helical" evidence="5">
    <location>
        <begin position="107"/>
        <end position="129"/>
    </location>
</feature>
<keyword evidence="3 5" id="KW-1133">Transmembrane helix</keyword>
<feature type="transmembrane region" description="Helical" evidence="5">
    <location>
        <begin position="48"/>
        <end position="67"/>
    </location>
</feature>
<dbReference type="InterPro" id="IPR010899">
    <property type="entry name" value="UPF0344"/>
</dbReference>
<dbReference type="Proteomes" id="UP000238378">
    <property type="component" value="Unassembled WGS sequence"/>
</dbReference>
<organism evidence="8 11">
    <name type="scientific">Lactiplantibacillus pentosus</name>
    <name type="common">Lactobacillus pentosus</name>
    <dbReference type="NCBI Taxonomy" id="1589"/>
    <lineage>
        <taxon>Bacteria</taxon>
        <taxon>Bacillati</taxon>
        <taxon>Bacillota</taxon>
        <taxon>Bacilli</taxon>
        <taxon>Lactobacillales</taxon>
        <taxon>Lactobacillaceae</taxon>
        <taxon>Lactiplantibacillus</taxon>
    </lineage>
</organism>
<evidence type="ECO:0000256" key="3">
    <source>
        <dbReference type="ARBA" id="ARBA00022989"/>
    </source>
</evidence>
<dbReference type="AlphaFoldDB" id="A0A2S9W486"/>
<protein>
    <submittedName>
        <fullName evidence="8">DUF1516 family protein</fullName>
    </submittedName>
</protein>
<feature type="transmembrane region" description="Helical" evidence="5">
    <location>
        <begin position="14"/>
        <end position="36"/>
    </location>
</feature>
<comment type="caution">
    <text evidence="8">The sequence shown here is derived from an EMBL/GenBank/DDBJ whole genome shotgun (WGS) entry which is preliminary data.</text>
</comment>
<evidence type="ECO:0000313" key="7">
    <source>
        <dbReference type="EMBL" id="RMW45168.1"/>
    </source>
</evidence>